<reference evidence="3 5" key="2">
    <citation type="submission" date="2023-09" db="EMBL/GenBank/DDBJ databases">
        <title>Complete-Gapless Cercospora beticola genome.</title>
        <authorList>
            <person name="Wyatt N.A."/>
            <person name="Spanner R.E."/>
            <person name="Bolton M.D."/>
        </authorList>
    </citation>
    <scope>NUCLEOTIDE SEQUENCE [LARGE SCALE GENOMIC DNA]</scope>
    <source>
        <strain evidence="3">Cb09-40</strain>
    </source>
</reference>
<gene>
    <name evidence="2" type="ORF">CB0940_05429</name>
    <name evidence="3" type="ORF">RHO25_002583</name>
</gene>
<accession>A0A2G5I0J2</accession>
<protein>
    <submittedName>
        <fullName evidence="2">Uncharacterized protein</fullName>
    </submittedName>
</protein>
<name>A0A2G5I0J2_CERBT</name>
<feature type="compositionally biased region" description="Basic and acidic residues" evidence="1">
    <location>
        <begin position="520"/>
        <end position="530"/>
    </location>
</feature>
<feature type="compositionally biased region" description="Basic and acidic residues" evidence="1">
    <location>
        <begin position="274"/>
        <end position="283"/>
    </location>
</feature>
<reference evidence="2 4" key="1">
    <citation type="submission" date="2015-10" db="EMBL/GenBank/DDBJ databases">
        <title>The cercosporin biosynthetic gene cluster was horizontally transferred to several fungal lineages and shown to be expanded in Cercospora beticola based on microsynteny with recipient genomes.</title>
        <authorList>
            <person name="De Jonge R."/>
            <person name="Ebert M.K."/>
            <person name="Suttle J.C."/>
            <person name="Jurick Ii W.M."/>
            <person name="Secor G.A."/>
            <person name="Thomma B.P."/>
            <person name="Van De Peer Y."/>
            <person name="Bolton M.D."/>
        </authorList>
    </citation>
    <scope>NUCLEOTIDE SEQUENCE [LARGE SCALE GENOMIC DNA]</scope>
    <source>
        <strain evidence="2 4">09-40</strain>
    </source>
</reference>
<evidence type="ECO:0000313" key="4">
    <source>
        <dbReference type="Proteomes" id="UP000230605"/>
    </source>
</evidence>
<evidence type="ECO:0000313" key="5">
    <source>
        <dbReference type="Proteomes" id="UP001302367"/>
    </source>
</evidence>
<feature type="compositionally biased region" description="Polar residues" evidence="1">
    <location>
        <begin position="490"/>
        <end position="507"/>
    </location>
</feature>
<keyword evidence="5" id="KW-1185">Reference proteome</keyword>
<dbReference type="EMBL" id="LKMD01000102">
    <property type="protein sequence ID" value="PIA98314.1"/>
    <property type="molecule type" value="Genomic_DNA"/>
</dbReference>
<feature type="region of interest" description="Disordered" evidence="1">
    <location>
        <begin position="420"/>
        <end position="530"/>
    </location>
</feature>
<feature type="compositionally biased region" description="Basic residues" evidence="1">
    <location>
        <begin position="314"/>
        <end position="325"/>
    </location>
</feature>
<dbReference type="Proteomes" id="UP001302367">
    <property type="component" value="Chromosome 2"/>
</dbReference>
<proteinExistence type="predicted"/>
<feature type="region of interest" description="Disordered" evidence="1">
    <location>
        <begin position="238"/>
        <end position="325"/>
    </location>
</feature>
<evidence type="ECO:0000256" key="1">
    <source>
        <dbReference type="SAM" id="MobiDB-lite"/>
    </source>
</evidence>
<feature type="compositionally biased region" description="Polar residues" evidence="1">
    <location>
        <begin position="453"/>
        <end position="482"/>
    </location>
</feature>
<dbReference type="EMBL" id="CP134185">
    <property type="protein sequence ID" value="WPA97972.1"/>
    <property type="molecule type" value="Genomic_DNA"/>
</dbReference>
<dbReference type="OrthoDB" id="3644957at2759"/>
<organism evidence="2 4">
    <name type="scientific">Cercospora beticola</name>
    <name type="common">Sugarbeet leaf spot fungus</name>
    <dbReference type="NCBI Taxonomy" id="122368"/>
    <lineage>
        <taxon>Eukaryota</taxon>
        <taxon>Fungi</taxon>
        <taxon>Dikarya</taxon>
        <taxon>Ascomycota</taxon>
        <taxon>Pezizomycotina</taxon>
        <taxon>Dothideomycetes</taxon>
        <taxon>Dothideomycetidae</taxon>
        <taxon>Mycosphaerellales</taxon>
        <taxon>Mycosphaerellaceae</taxon>
        <taxon>Cercospora</taxon>
    </lineage>
</organism>
<dbReference type="AlphaFoldDB" id="A0A2G5I0J2"/>
<sequence>MSPSAQPGEARADAMLQDACKGLLNALDARSAARFDALEKEHEKANRVIQEQQQALQTSLGALREQCEQRSKSSGVDMAAIWDALNQFKKEDSERNSALSAANEDLSANLASMRDGLTAVHKMVADLGQQIGEHDTISLSGKLEQVEESVQELQHQQQTLLQQQQTTVRALVEDRKYERLLDGSHVQELTTLGSGMQTKLQQQESLVRTIDNWYKSQSPAAIPSLRVVPATYERLPSLPQTLQGSNRNEHNAAEDIDDPAQLRSPSSATFRGSPPDKSDDRQAFDGSLAFTVTSRKRTTTQRQSETFDEELKAPHKRSGSLQRKRASINLKKASADSVAESFFATRKPSSLQQFFTATDATEDDYEIGSGSGSGASSEIVVARSQPAPARLTSEFSPASQGVFEKILNGQSAIYSLKTLGANPSPKAHPPSWPRMSGANVPPAHLDGSRKAHSTQVSQLSPVPTLGLTDTSLPGLFSNSQPLTMAGQAPHSPTQQSQGTTPSKQPAQILSAPAGGRRRTSREAKKKGVPDDFVDLRTLKSDKVLGLVPKEE</sequence>
<dbReference type="Proteomes" id="UP000230605">
    <property type="component" value="Chromosome 2"/>
</dbReference>
<evidence type="ECO:0000313" key="2">
    <source>
        <dbReference type="EMBL" id="PIA98314.1"/>
    </source>
</evidence>
<evidence type="ECO:0000313" key="3">
    <source>
        <dbReference type="EMBL" id="WPA97972.1"/>
    </source>
</evidence>